<dbReference type="Proteomes" id="UP000193144">
    <property type="component" value="Unassembled WGS sequence"/>
</dbReference>
<proteinExistence type="inferred from homology"/>
<keyword evidence="3" id="KW-0813">Transport</keyword>
<sequence>MADGAVQPPPAYPLSLEEIEGLVNSLYGPGKAQRLPETEATLRVLQRSPQGWDIADALMNSSVEQVRFFGALTFTIKLNHDSAGLSEEASQQLLYKLVHHLVLRPSFSSVATRKLCSTLAQYFCKPIAAWTMCIRSLAVSFAQGQPVLDDALSTHASTWDILPSLSDDQLLCLLEVGMNLADEAKKIANLPDRSAHERLVPNVESIEAILQVAFGRGIKYLSTHASSNDYMVLCPLGDRICGTALKCFIGWIYYAQSEFKGEPEKMKYLRSVTELALACLEFHVDDAMDLVAEVLENYPKFFDLKQQEMLWAAIMSPWGMEILKNLDAETVSLARIIVTYGQILLDARILYREPDNAHHQQVMSVLHELLKYPQPVGVEDDVAPVVLDFWNNYVSTVAEELFQFTEEIVKPAWVDDANANVLLAVSEFLQKITFPAAAITKDWSSEEKKTFKVFRIDVRDIVQEAFEVLRDVILDQFLNFAIQALETGNWMELEAGMFCLNAVSEALAEPADEHMQRLFERPLFTVMLGTAEIPALTRRTAVEMVASFNMFFLRHPEFLPQVLPFLLSALAQPSLAHSAAKSFASLCSECRKSLTSELTSFFQMYEQFLGYQTAEEFTKSKVLEGIAAIVQAQASDGERLPGVQQLFRYVTHDAMQAINITKEGYDPEQGQILALTTLKCLAGIGKSLQASDEDVIDLESEHNPSQYWTQGPGKEIQNQIINFVNYLTQVFIANSEVIEAACDVLRVGLKETVPGPFVLPPSAFIDFITKTSMLTPRLPYVLETACCFISSHKSDNSEDYQLQAQRLLHHILAIMQGLQHPSNDPEISVGCIEVIQKFISTNAAILVTVPAEVLKGMFDFSVECIRSPEVLPKRAAASLWKDIFELSGSTKNQHQPTGQEITIHFGPAVTSALIFNVCGEVDGSSLDQIVVPLRKIIQSDRNAKTYITNSLAEQPLIIRIKDDPATQDIIRKFVEGLVRNARSSMAFKQTVKDFWTKCKQMQMQFAPQTMHPGHRAT</sequence>
<evidence type="ECO:0000313" key="7">
    <source>
        <dbReference type="Proteomes" id="UP000193144"/>
    </source>
</evidence>
<evidence type="ECO:0000256" key="5">
    <source>
        <dbReference type="ARBA" id="ARBA00023242"/>
    </source>
</evidence>
<dbReference type="GO" id="GO:0005737">
    <property type="term" value="C:cytoplasm"/>
    <property type="evidence" value="ECO:0007669"/>
    <property type="project" value="TreeGrafter"/>
</dbReference>
<evidence type="ECO:0000313" key="6">
    <source>
        <dbReference type="EMBL" id="ORY16085.1"/>
    </source>
</evidence>
<dbReference type="GO" id="GO:0005634">
    <property type="term" value="C:nucleus"/>
    <property type="evidence" value="ECO:0007669"/>
    <property type="project" value="UniProtKB-SubCell"/>
</dbReference>
<dbReference type="InterPro" id="IPR011989">
    <property type="entry name" value="ARM-like"/>
</dbReference>
<gene>
    <name evidence="6" type="ORF">BCR34DRAFT_622494</name>
</gene>
<accession>A0A1Y2A255</accession>
<dbReference type="InterPro" id="IPR016024">
    <property type="entry name" value="ARM-type_fold"/>
</dbReference>
<evidence type="ECO:0000256" key="1">
    <source>
        <dbReference type="ARBA" id="ARBA00004123"/>
    </source>
</evidence>
<dbReference type="SUPFAM" id="SSF48371">
    <property type="entry name" value="ARM repeat"/>
    <property type="match status" value="1"/>
</dbReference>
<dbReference type="Gene3D" id="1.25.10.10">
    <property type="entry name" value="Leucine-rich Repeat Variant"/>
    <property type="match status" value="1"/>
</dbReference>
<dbReference type="EMBL" id="MCFA01000020">
    <property type="protein sequence ID" value="ORY16085.1"/>
    <property type="molecule type" value="Genomic_DNA"/>
</dbReference>
<dbReference type="Pfam" id="PF24140">
    <property type="entry name" value="TPR_TNPO3_IPO13_3rd"/>
    <property type="match status" value="1"/>
</dbReference>
<evidence type="ECO:0000256" key="3">
    <source>
        <dbReference type="ARBA" id="ARBA00022448"/>
    </source>
</evidence>
<dbReference type="InterPro" id="IPR057942">
    <property type="entry name" value="TPR_TNPO3_IPO13_3rd"/>
</dbReference>
<reference evidence="6 7" key="1">
    <citation type="submission" date="2016-07" db="EMBL/GenBank/DDBJ databases">
        <title>Pervasive Adenine N6-methylation of Active Genes in Fungi.</title>
        <authorList>
            <consortium name="DOE Joint Genome Institute"/>
            <person name="Mondo S.J."/>
            <person name="Dannebaum R.O."/>
            <person name="Kuo R.C."/>
            <person name="Labutti K."/>
            <person name="Haridas S."/>
            <person name="Kuo A."/>
            <person name="Salamov A."/>
            <person name="Ahrendt S.R."/>
            <person name="Lipzen A."/>
            <person name="Sullivan W."/>
            <person name="Andreopoulos W.B."/>
            <person name="Clum A."/>
            <person name="Lindquist E."/>
            <person name="Daum C."/>
            <person name="Ramamoorthy G.K."/>
            <person name="Gryganskyi A."/>
            <person name="Culley D."/>
            <person name="Magnuson J.K."/>
            <person name="James T.Y."/>
            <person name="O'Malley M.A."/>
            <person name="Stajich J.E."/>
            <person name="Spatafora J.W."/>
            <person name="Visel A."/>
            <person name="Grigoriev I.V."/>
        </authorList>
    </citation>
    <scope>NUCLEOTIDE SEQUENCE [LARGE SCALE GENOMIC DNA]</scope>
    <source>
        <strain evidence="6 7">CBS 115471</strain>
    </source>
</reference>
<keyword evidence="4" id="KW-0653">Protein transport</keyword>
<keyword evidence="7" id="KW-1185">Reference proteome</keyword>
<name>A0A1Y2A255_9PLEO</name>
<dbReference type="GO" id="GO:0006606">
    <property type="term" value="P:protein import into nucleus"/>
    <property type="evidence" value="ECO:0007669"/>
    <property type="project" value="TreeGrafter"/>
</dbReference>
<dbReference type="OrthoDB" id="2016913at2759"/>
<dbReference type="PANTHER" id="PTHR12363">
    <property type="entry name" value="TRANSPORTIN 3 AND IMPORTIN 13"/>
    <property type="match status" value="1"/>
</dbReference>
<protein>
    <submittedName>
        <fullName evidence="6">Armadillo-type protein</fullName>
    </submittedName>
</protein>
<dbReference type="InterPro" id="IPR051345">
    <property type="entry name" value="Importin_beta-like_NTR"/>
</dbReference>
<comment type="caution">
    <text evidence="6">The sequence shown here is derived from an EMBL/GenBank/DDBJ whole genome shotgun (WGS) entry which is preliminary data.</text>
</comment>
<organism evidence="6 7">
    <name type="scientific">Clohesyomyces aquaticus</name>
    <dbReference type="NCBI Taxonomy" id="1231657"/>
    <lineage>
        <taxon>Eukaryota</taxon>
        <taxon>Fungi</taxon>
        <taxon>Dikarya</taxon>
        <taxon>Ascomycota</taxon>
        <taxon>Pezizomycotina</taxon>
        <taxon>Dothideomycetes</taxon>
        <taxon>Pleosporomycetidae</taxon>
        <taxon>Pleosporales</taxon>
        <taxon>Lindgomycetaceae</taxon>
        <taxon>Clohesyomyces</taxon>
    </lineage>
</organism>
<evidence type="ECO:0000256" key="4">
    <source>
        <dbReference type="ARBA" id="ARBA00022927"/>
    </source>
</evidence>
<comment type="similarity">
    <text evidence="2">Belongs to the importin beta family.</text>
</comment>
<comment type="subcellular location">
    <subcellularLocation>
        <location evidence="1">Nucleus</location>
    </subcellularLocation>
</comment>
<dbReference type="AlphaFoldDB" id="A0A1Y2A255"/>
<evidence type="ECO:0000256" key="2">
    <source>
        <dbReference type="ARBA" id="ARBA00007991"/>
    </source>
</evidence>
<keyword evidence="5" id="KW-0539">Nucleus</keyword>
<dbReference type="PANTHER" id="PTHR12363:SF33">
    <property type="entry name" value="IMPORTIN-13"/>
    <property type="match status" value="1"/>
</dbReference>
<dbReference type="STRING" id="1231657.A0A1Y2A255"/>